<dbReference type="AlphaFoldDB" id="A0A0C5V4X8"/>
<dbReference type="PIRSF" id="PIRSF004923">
    <property type="entry name" value="RseC"/>
    <property type="match status" value="1"/>
</dbReference>
<dbReference type="EMBL" id="CP007142">
    <property type="protein sequence ID" value="AJQ94535.1"/>
    <property type="molecule type" value="Genomic_DNA"/>
</dbReference>
<dbReference type="HOGENOM" id="CLU_124911_0_2_6"/>
<evidence type="ECO:0000313" key="3">
    <source>
        <dbReference type="Proteomes" id="UP000032266"/>
    </source>
</evidence>
<organism evidence="2 3">
    <name type="scientific">Gynuella sunshinyii YC6258</name>
    <dbReference type="NCBI Taxonomy" id="1445510"/>
    <lineage>
        <taxon>Bacteria</taxon>
        <taxon>Pseudomonadati</taxon>
        <taxon>Pseudomonadota</taxon>
        <taxon>Gammaproteobacteria</taxon>
        <taxon>Oceanospirillales</taxon>
        <taxon>Saccharospirillaceae</taxon>
        <taxon>Gynuella</taxon>
    </lineage>
</organism>
<dbReference type="InterPro" id="IPR026268">
    <property type="entry name" value="RseC"/>
</dbReference>
<feature type="transmembrane region" description="Helical" evidence="1">
    <location>
        <begin position="83"/>
        <end position="104"/>
    </location>
</feature>
<keyword evidence="3" id="KW-1185">Reference proteome</keyword>
<dbReference type="Pfam" id="PF04246">
    <property type="entry name" value="RseC_MucC"/>
    <property type="match status" value="1"/>
</dbReference>
<reference evidence="2 3" key="1">
    <citation type="submission" date="2014-01" db="EMBL/GenBank/DDBJ databases">
        <title>Full genme sequencing of cellulolytic bacterium Gynuella sunshinyii YC6258T gen. nov., sp. nov.</title>
        <authorList>
            <person name="Khan H."/>
            <person name="Chung E.J."/>
            <person name="Chung Y.R."/>
        </authorList>
    </citation>
    <scope>NUCLEOTIDE SEQUENCE [LARGE SCALE GENOMIC DNA]</scope>
    <source>
        <strain evidence="2 3">YC6258</strain>
    </source>
</reference>
<proteinExistence type="predicted"/>
<protein>
    <submittedName>
        <fullName evidence="2">Positive regulator of sigma E activity</fullName>
    </submittedName>
</protein>
<dbReference type="KEGG" id="gsn:YC6258_02497"/>
<gene>
    <name evidence="2" type="ORF">YC6258_02497</name>
</gene>
<keyword evidence="1" id="KW-1133">Transmembrane helix</keyword>
<keyword evidence="1" id="KW-0812">Transmembrane</keyword>
<dbReference type="PANTHER" id="PTHR35867:SF1">
    <property type="entry name" value="PROTEIN RSEC"/>
    <property type="match status" value="1"/>
</dbReference>
<accession>A0A0C5V4X8</accession>
<feature type="transmembrane region" description="Helical" evidence="1">
    <location>
        <begin position="110"/>
        <end position="127"/>
    </location>
</feature>
<keyword evidence="1" id="KW-0472">Membrane</keyword>
<evidence type="ECO:0000313" key="2">
    <source>
        <dbReference type="EMBL" id="AJQ94535.1"/>
    </source>
</evidence>
<dbReference type="STRING" id="1445510.YC6258_02497"/>
<sequence>MIEEIGTVVQVNNQDVWVETVRRSACQGCRARSGCGQAVMGDLLDQSRQEQKNVLKMAHGSVGPLVVGDDVIVGIPEQALIRLACLAYGVPVLSVLVFGGVAQWFGWPDIGVVFASALGLVAAIVSVKKISLHLSCDFRYQPVLIAKRIASVKLG</sequence>
<evidence type="ECO:0000256" key="1">
    <source>
        <dbReference type="SAM" id="Phobius"/>
    </source>
</evidence>
<name>A0A0C5V4X8_9GAMM</name>
<dbReference type="Proteomes" id="UP000032266">
    <property type="component" value="Chromosome"/>
</dbReference>
<dbReference type="PANTHER" id="PTHR35867">
    <property type="entry name" value="PROTEIN RSEC"/>
    <property type="match status" value="1"/>
</dbReference>
<dbReference type="RefSeq" id="WP_052830216.1">
    <property type="nucleotide sequence ID" value="NZ_CP007142.1"/>
</dbReference>
<dbReference type="OrthoDB" id="9795854at2"/>
<dbReference type="InterPro" id="IPR007359">
    <property type="entry name" value="SigmaE_reg_RseC_MucC"/>
</dbReference>